<keyword evidence="2" id="KW-1185">Reference proteome</keyword>
<comment type="caution">
    <text evidence="1">The sequence shown here is derived from an EMBL/GenBank/DDBJ whole genome shotgun (WGS) entry which is preliminary data.</text>
</comment>
<protein>
    <submittedName>
        <fullName evidence="1">Putative alpha,alpha-trehalose-phosphate synthase [UDP-forming] 9</fullName>
    </submittedName>
</protein>
<proteinExistence type="predicted"/>
<dbReference type="EMBL" id="SMMG02000004">
    <property type="protein sequence ID" value="KAA3477754.1"/>
    <property type="molecule type" value="Genomic_DNA"/>
</dbReference>
<dbReference type="AlphaFoldDB" id="A0A5B6W901"/>
<dbReference type="Proteomes" id="UP000325315">
    <property type="component" value="Unassembled WGS sequence"/>
</dbReference>
<evidence type="ECO:0000313" key="1">
    <source>
        <dbReference type="EMBL" id="KAA3477754.1"/>
    </source>
</evidence>
<organism evidence="1 2">
    <name type="scientific">Gossypium australe</name>
    <dbReference type="NCBI Taxonomy" id="47621"/>
    <lineage>
        <taxon>Eukaryota</taxon>
        <taxon>Viridiplantae</taxon>
        <taxon>Streptophyta</taxon>
        <taxon>Embryophyta</taxon>
        <taxon>Tracheophyta</taxon>
        <taxon>Spermatophyta</taxon>
        <taxon>Magnoliopsida</taxon>
        <taxon>eudicotyledons</taxon>
        <taxon>Gunneridae</taxon>
        <taxon>Pentapetalae</taxon>
        <taxon>rosids</taxon>
        <taxon>malvids</taxon>
        <taxon>Malvales</taxon>
        <taxon>Malvaceae</taxon>
        <taxon>Malvoideae</taxon>
        <taxon>Gossypium</taxon>
    </lineage>
</organism>
<dbReference type="OrthoDB" id="1936908at2759"/>
<name>A0A5B6W901_9ROSI</name>
<reference evidence="2" key="1">
    <citation type="journal article" date="2019" name="Plant Biotechnol. J.">
        <title>Genome sequencing of the Australian wild diploid species Gossypium australe highlights disease resistance and delayed gland morphogenesis.</title>
        <authorList>
            <person name="Cai Y."/>
            <person name="Cai X."/>
            <person name="Wang Q."/>
            <person name="Wang P."/>
            <person name="Zhang Y."/>
            <person name="Cai C."/>
            <person name="Xu Y."/>
            <person name="Wang K."/>
            <person name="Zhou Z."/>
            <person name="Wang C."/>
            <person name="Geng S."/>
            <person name="Li B."/>
            <person name="Dong Q."/>
            <person name="Hou Y."/>
            <person name="Wang H."/>
            <person name="Ai P."/>
            <person name="Liu Z."/>
            <person name="Yi F."/>
            <person name="Sun M."/>
            <person name="An G."/>
            <person name="Cheng J."/>
            <person name="Zhang Y."/>
            <person name="Shi Q."/>
            <person name="Xie Y."/>
            <person name="Shi X."/>
            <person name="Chang Y."/>
            <person name="Huang F."/>
            <person name="Chen Y."/>
            <person name="Hong S."/>
            <person name="Mi L."/>
            <person name="Sun Q."/>
            <person name="Zhang L."/>
            <person name="Zhou B."/>
            <person name="Peng R."/>
            <person name="Zhang X."/>
            <person name="Liu F."/>
        </authorList>
    </citation>
    <scope>NUCLEOTIDE SEQUENCE [LARGE SCALE GENOMIC DNA]</scope>
    <source>
        <strain evidence="2">cv. PA1801</strain>
    </source>
</reference>
<sequence length="125" mass="13855">MPPRHDRDSTNENALPQDDAQMGHVKHFMSEMVGALQCIFGANAAPARQGLPLERLRALRGKEFRGVRGGDPKRAEYWLKGAILILGQVVCSDEDKLGCAVSLLTDKAHRWCMTIERGTALDRLT</sequence>
<evidence type="ECO:0000313" key="2">
    <source>
        <dbReference type="Proteomes" id="UP000325315"/>
    </source>
</evidence>
<gene>
    <name evidence="1" type="ORF">EPI10_011619</name>
</gene>
<accession>A0A5B6W901</accession>